<dbReference type="Gene3D" id="2.60.40.10">
    <property type="entry name" value="Immunoglobulins"/>
    <property type="match status" value="1"/>
</dbReference>
<dbReference type="InterPro" id="IPR000601">
    <property type="entry name" value="PKD_dom"/>
</dbReference>
<dbReference type="InterPro" id="IPR009056">
    <property type="entry name" value="Cyt_c-like_dom"/>
</dbReference>
<keyword evidence="9" id="KW-1185">Reference proteome</keyword>
<dbReference type="GO" id="GO:0046872">
    <property type="term" value="F:metal ion binding"/>
    <property type="evidence" value="ECO:0007669"/>
    <property type="project" value="UniProtKB-KW"/>
</dbReference>
<dbReference type="InterPro" id="IPR011044">
    <property type="entry name" value="Quino_amine_DH_bsu"/>
</dbReference>
<feature type="region of interest" description="Disordered" evidence="5">
    <location>
        <begin position="14"/>
        <end position="60"/>
    </location>
</feature>
<sequence>MIWSFALVLAGCPARGGGEVGADEVGSESGSEDGTTTDTETDTGPGTTETETGTETDAGAETEGEALVANAGPDRYAFVDDTVELDASASTGAALYHWDFGDGTAAPEPSDSPVASHSYAEPGRYYPVLTVYDGEGSSLADSFALTITHVPSHAPRVAGSVAAEPSLDAVAVVEADASALTLVTRAVAEDEDAFELIARHPTCAGPRSLGLHAAGEGGAEAAGGWIACPEVDQIQPFDWDAGPGAARTLPWGSRPSAALRVGSRVFAALAGKGQLAVLEDGSDSFVFHDGFPDARGLALWPDGRVAVTRWRSDPDAGAGVGELRLFDPESAAVELVTLAYDPQPASDTEIGGVPTYLDQLLVSPIGDAAAVPSLQANVLHGEYINGETLTFETTVRAVVSFLVLGEADGMGQVPGAENFDLRKQFDNRGFAAAGVYSSRGDYLFAAMRGSRAIERYDTLTGSGAGTILNAGYAPSGLALSPDDRHLYVHVGLERELRVFDVTSFDALPMAIAAVATVDAEPLAAQVLRGKQLFNDSFDPRLAKHGYIACAHCHLDGESDRQTWDFTDRGEGLRNTISLLGRGGTAHGPVHWSANFDEIQDFEHDIRGPFGGLGLLSEEDWGAGTVATSLGDPKAGLSEDLDALAAYVESLDSYPRSPARTAEGELSAQAQAGAVLFASAELGCVDCHLGPALTDSAWIGPMTPLLHDVGTITEASGQRLGEPLTGLDTPTLRGLWNDPPFLHDGSAIDLSAVLGAANPDDLHGTTSSLSPAELDALVAYLLSLEGPP</sequence>
<protein>
    <recommendedName>
        <fullName evidence="10">Cytochrome c peroxidase</fullName>
    </recommendedName>
</protein>
<dbReference type="GO" id="GO:0004130">
    <property type="term" value="F:cytochrome-c peroxidase activity"/>
    <property type="evidence" value="ECO:0007669"/>
    <property type="project" value="TreeGrafter"/>
</dbReference>
<dbReference type="PROSITE" id="PS50093">
    <property type="entry name" value="PKD"/>
    <property type="match status" value="1"/>
</dbReference>
<evidence type="ECO:0008006" key="10">
    <source>
        <dbReference type="Google" id="ProtNLM"/>
    </source>
</evidence>
<dbReference type="RefSeq" id="WP_006972544.1">
    <property type="nucleotide sequence ID" value="NZ_ABCS01000032.1"/>
</dbReference>
<dbReference type="Proteomes" id="UP000005801">
    <property type="component" value="Unassembled WGS sequence"/>
</dbReference>
<dbReference type="SUPFAM" id="SSF50969">
    <property type="entry name" value="YVTN repeat-like/Quinoprotein amine dehydrogenase"/>
    <property type="match status" value="1"/>
</dbReference>
<dbReference type="InterPro" id="IPR035986">
    <property type="entry name" value="PKD_dom_sf"/>
</dbReference>
<feature type="compositionally biased region" description="Low complexity" evidence="5">
    <location>
        <begin position="27"/>
        <end position="51"/>
    </location>
</feature>
<accession>A6G749</accession>
<comment type="caution">
    <text evidence="8">The sequence shown here is derived from an EMBL/GenBank/DDBJ whole genome shotgun (WGS) entry which is preliminary data.</text>
</comment>
<evidence type="ECO:0000256" key="1">
    <source>
        <dbReference type="ARBA" id="ARBA00022617"/>
    </source>
</evidence>
<dbReference type="InterPro" id="IPR015943">
    <property type="entry name" value="WD40/YVTN_repeat-like_dom_sf"/>
</dbReference>
<dbReference type="PROSITE" id="PS51007">
    <property type="entry name" value="CYTC"/>
    <property type="match status" value="2"/>
</dbReference>
<proteinExistence type="predicted"/>
<organism evidence="8 9">
    <name type="scientific">Plesiocystis pacifica SIR-1</name>
    <dbReference type="NCBI Taxonomy" id="391625"/>
    <lineage>
        <taxon>Bacteria</taxon>
        <taxon>Pseudomonadati</taxon>
        <taxon>Myxococcota</taxon>
        <taxon>Polyangia</taxon>
        <taxon>Nannocystales</taxon>
        <taxon>Nannocystaceae</taxon>
        <taxon>Plesiocystis</taxon>
    </lineage>
</organism>
<dbReference type="SMART" id="SM00089">
    <property type="entry name" value="PKD"/>
    <property type="match status" value="1"/>
</dbReference>
<dbReference type="AlphaFoldDB" id="A6G749"/>
<dbReference type="eggNOG" id="COG1858">
    <property type="taxonomic scope" value="Bacteria"/>
</dbReference>
<name>A6G749_9BACT</name>
<dbReference type="InterPro" id="IPR051395">
    <property type="entry name" value="Cytochrome_c_Peroxidase/MauG"/>
</dbReference>
<evidence type="ECO:0000256" key="2">
    <source>
        <dbReference type="ARBA" id="ARBA00022723"/>
    </source>
</evidence>
<dbReference type="GO" id="GO:0009055">
    <property type="term" value="F:electron transfer activity"/>
    <property type="evidence" value="ECO:0007669"/>
    <property type="project" value="InterPro"/>
</dbReference>
<feature type="domain" description="PKD" evidence="6">
    <location>
        <begin position="66"/>
        <end position="148"/>
    </location>
</feature>
<dbReference type="InterPro" id="IPR036909">
    <property type="entry name" value="Cyt_c-like_dom_sf"/>
</dbReference>
<dbReference type="Pfam" id="PF18911">
    <property type="entry name" value="PKD_4"/>
    <property type="match status" value="1"/>
</dbReference>
<dbReference type="SUPFAM" id="SSF49299">
    <property type="entry name" value="PKD domain"/>
    <property type="match status" value="1"/>
</dbReference>
<dbReference type="Gene3D" id="2.130.10.10">
    <property type="entry name" value="YVTN repeat-like/Quinoprotein amine dehydrogenase"/>
    <property type="match status" value="1"/>
</dbReference>
<keyword evidence="2 4" id="KW-0479">Metal-binding</keyword>
<dbReference type="PANTHER" id="PTHR30600">
    <property type="entry name" value="CYTOCHROME C PEROXIDASE-RELATED"/>
    <property type="match status" value="1"/>
</dbReference>
<dbReference type="GO" id="GO:0020037">
    <property type="term" value="F:heme binding"/>
    <property type="evidence" value="ECO:0007669"/>
    <property type="project" value="InterPro"/>
</dbReference>
<feature type="domain" description="Cytochrome c" evidence="7">
    <location>
        <begin position="667"/>
        <end position="784"/>
    </location>
</feature>
<dbReference type="InterPro" id="IPR013783">
    <property type="entry name" value="Ig-like_fold"/>
</dbReference>
<dbReference type="EMBL" id="ABCS01000032">
    <property type="protein sequence ID" value="EDM78325.1"/>
    <property type="molecule type" value="Genomic_DNA"/>
</dbReference>
<evidence type="ECO:0000256" key="5">
    <source>
        <dbReference type="SAM" id="MobiDB-lite"/>
    </source>
</evidence>
<evidence type="ECO:0000256" key="3">
    <source>
        <dbReference type="ARBA" id="ARBA00023004"/>
    </source>
</evidence>
<reference evidence="8 9" key="1">
    <citation type="submission" date="2007-06" db="EMBL/GenBank/DDBJ databases">
        <authorList>
            <person name="Shimkets L."/>
            <person name="Ferriera S."/>
            <person name="Johnson J."/>
            <person name="Kravitz S."/>
            <person name="Beeson K."/>
            <person name="Sutton G."/>
            <person name="Rogers Y.-H."/>
            <person name="Friedman R."/>
            <person name="Frazier M."/>
            <person name="Venter J.C."/>
        </authorList>
    </citation>
    <scope>NUCLEOTIDE SEQUENCE [LARGE SCALE GENOMIC DNA]</scope>
    <source>
        <strain evidence="8 9">SIR-1</strain>
    </source>
</reference>
<evidence type="ECO:0000256" key="4">
    <source>
        <dbReference type="PROSITE-ProRule" id="PRU00433"/>
    </source>
</evidence>
<keyword evidence="3 4" id="KW-0408">Iron</keyword>
<evidence type="ECO:0000259" key="7">
    <source>
        <dbReference type="PROSITE" id="PS51007"/>
    </source>
</evidence>
<dbReference type="InterPro" id="IPR022409">
    <property type="entry name" value="PKD/Chitinase_dom"/>
</dbReference>
<evidence type="ECO:0000259" key="6">
    <source>
        <dbReference type="PROSITE" id="PS50093"/>
    </source>
</evidence>
<gene>
    <name evidence="8" type="ORF">PPSIR1_09101</name>
</gene>
<dbReference type="SUPFAM" id="SSF46626">
    <property type="entry name" value="Cytochrome c"/>
    <property type="match status" value="2"/>
</dbReference>
<dbReference type="eggNOG" id="COG3391">
    <property type="taxonomic scope" value="Bacteria"/>
</dbReference>
<dbReference type="STRING" id="391625.PPSIR1_09101"/>
<dbReference type="Gene3D" id="1.10.760.10">
    <property type="entry name" value="Cytochrome c-like domain"/>
    <property type="match status" value="1"/>
</dbReference>
<evidence type="ECO:0000313" key="8">
    <source>
        <dbReference type="EMBL" id="EDM78325.1"/>
    </source>
</evidence>
<keyword evidence="1 4" id="KW-0349">Heme</keyword>
<dbReference type="CDD" id="cd00146">
    <property type="entry name" value="PKD"/>
    <property type="match status" value="1"/>
</dbReference>
<evidence type="ECO:0000313" key="9">
    <source>
        <dbReference type="Proteomes" id="UP000005801"/>
    </source>
</evidence>
<feature type="domain" description="Cytochrome c" evidence="7">
    <location>
        <begin position="524"/>
        <end position="651"/>
    </location>
</feature>